<dbReference type="Proteomes" id="UP001299220">
    <property type="component" value="Unassembled WGS sequence"/>
</dbReference>
<keyword evidence="1" id="KW-0732">Signal</keyword>
<evidence type="ECO:0000313" key="3">
    <source>
        <dbReference type="Proteomes" id="UP001299220"/>
    </source>
</evidence>
<reference evidence="2 3" key="1">
    <citation type="submission" date="2020-12" db="EMBL/GenBank/DDBJ databases">
        <title>Whole genome sequences of gut porcine anaerobes.</title>
        <authorList>
            <person name="Kubasova T."/>
            <person name="Jahodarova E."/>
            <person name="Rychlik I."/>
        </authorList>
    </citation>
    <scope>NUCLEOTIDE SEQUENCE [LARGE SCALE GENOMIC DNA]</scope>
    <source>
        <strain evidence="2 3">An867</strain>
    </source>
</reference>
<dbReference type="RefSeq" id="WP_235322906.1">
    <property type="nucleotide sequence ID" value="NZ_JAFBIT010000001.1"/>
</dbReference>
<gene>
    <name evidence="2" type="ORF">JQM67_04680</name>
</gene>
<accession>A0ABS9CPK0</accession>
<proteinExistence type="predicted"/>
<feature type="signal peptide" evidence="1">
    <location>
        <begin position="1"/>
        <end position="24"/>
    </location>
</feature>
<sequence>MLQKILPVFLSVCFAVFSATQVHGAQPDEKQYAITVRPHTEDGVVYGEAIDGEIRITAALREMNEREDVTVKFMLSNDRYTYRTTVIVTPENVSEDGLLAASASFENLLSGAYSLRIERADGAALSYILAEKGDTSKYTLQEDSIRFYLSAEANHGSAWFMMQEEGAPEP</sequence>
<feature type="chain" id="PRO_5047331700" description="NEAT domain-containing protein" evidence="1">
    <location>
        <begin position="25"/>
        <end position="170"/>
    </location>
</feature>
<evidence type="ECO:0008006" key="4">
    <source>
        <dbReference type="Google" id="ProtNLM"/>
    </source>
</evidence>
<name>A0ABS9CPK0_9FIRM</name>
<dbReference type="EMBL" id="JAFBIT010000001">
    <property type="protein sequence ID" value="MCF2651889.1"/>
    <property type="molecule type" value="Genomic_DNA"/>
</dbReference>
<evidence type="ECO:0000256" key="1">
    <source>
        <dbReference type="SAM" id="SignalP"/>
    </source>
</evidence>
<organism evidence="2 3">
    <name type="scientific">Anaeromassilibacillus senegalensis</name>
    <dbReference type="NCBI Taxonomy" id="1673717"/>
    <lineage>
        <taxon>Bacteria</taxon>
        <taxon>Bacillati</taxon>
        <taxon>Bacillota</taxon>
        <taxon>Clostridia</taxon>
        <taxon>Eubacteriales</taxon>
        <taxon>Acutalibacteraceae</taxon>
        <taxon>Anaeromassilibacillus</taxon>
    </lineage>
</organism>
<protein>
    <recommendedName>
        <fullName evidence="4">NEAT domain-containing protein</fullName>
    </recommendedName>
</protein>
<comment type="caution">
    <text evidence="2">The sequence shown here is derived from an EMBL/GenBank/DDBJ whole genome shotgun (WGS) entry which is preliminary data.</text>
</comment>
<keyword evidence="3" id="KW-1185">Reference proteome</keyword>
<evidence type="ECO:0000313" key="2">
    <source>
        <dbReference type="EMBL" id="MCF2651889.1"/>
    </source>
</evidence>